<organism evidence="3 4">
    <name type="scientific">Granulicella cerasi</name>
    <dbReference type="NCBI Taxonomy" id="741063"/>
    <lineage>
        <taxon>Bacteria</taxon>
        <taxon>Pseudomonadati</taxon>
        <taxon>Acidobacteriota</taxon>
        <taxon>Terriglobia</taxon>
        <taxon>Terriglobales</taxon>
        <taxon>Acidobacteriaceae</taxon>
        <taxon>Granulicella</taxon>
    </lineage>
</organism>
<evidence type="ECO:0000313" key="3">
    <source>
        <dbReference type="EMBL" id="MFC6645070.1"/>
    </source>
</evidence>
<keyword evidence="4" id="KW-1185">Reference proteome</keyword>
<dbReference type="Proteomes" id="UP001596391">
    <property type="component" value="Unassembled WGS sequence"/>
</dbReference>
<gene>
    <name evidence="3" type="ORF">ACFQBQ_05575</name>
</gene>
<feature type="domain" description="Peptidase S9 prolyl oligopeptidase catalytic" evidence="2">
    <location>
        <begin position="2"/>
        <end position="197"/>
    </location>
</feature>
<evidence type="ECO:0000313" key="4">
    <source>
        <dbReference type="Proteomes" id="UP001596391"/>
    </source>
</evidence>
<dbReference type="EC" id="3.4.-.-" evidence="3"/>
<protein>
    <submittedName>
        <fullName evidence="3">Alpha/beta hydrolase family protein</fullName>
        <ecNumber evidence="3">3.4.-.-</ecNumber>
    </submittedName>
</protein>
<evidence type="ECO:0000259" key="2">
    <source>
        <dbReference type="Pfam" id="PF00326"/>
    </source>
</evidence>
<dbReference type="EMBL" id="JBHSWI010000001">
    <property type="protein sequence ID" value="MFC6645070.1"/>
    <property type="molecule type" value="Genomic_DNA"/>
</dbReference>
<name>A0ABW1Z680_9BACT</name>
<dbReference type="InterPro" id="IPR029058">
    <property type="entry name" value="AB_hydrolase_fold"/>
</dbReference>
<evidence type="ECO:0000256" key="1">
    <source>
        <dbReference type="ARBA" id="ARBA00022801"/>
    </source>
</evidence>
<sequence>MRENGIAVIYPNVRGSMGYGKTFSMLDNGVKREDSVTDIGALLDWIKTQPDLDASKVLIAGMSYGGYMTLSVATQYNDRITASIDTVGLSNIITFLERTAEYRRQLRRNEYGDERDPATRAALEKIAPANLAGNLTKPMFILAGKMDPRVPYAESEQMAAAARKNHAPVWFLGMKDEGHVFQKKTNIDYGFYLKILFVKRFLLDAPSH</sequence>
<dbReference type="InterPro" id="IPR001375">
    <property type="entry name" value="Peptidase_S9_cat"/>
</dbReference>
<dbReference type="Pfam" id="PF00326">
    <property type="entry name" value="Peptidase_S9"/>
    <property type="match status" value="1"/>
</dbReference>
<comment type="caution">
    <text evidence="3">The sequence shown here is derived from an EMBL/GenBank/DDBJ whole genome shotgun (WGS) entry which is preliminary data.</text>
</comment>
<dbReference type="RefSeq" id="WP_390236413.1">
    <property type="nucleotide sequence ID" value="NZ_JBHSWI010000001.1"/>
</dbReference>
<dbReference type="PANTHER" id="PTHR42776">
    <property type="entry name" value="SERINE PEPTIDASE S9 FAMILY MEMBER"/>
    <property type="match status" value="1"/>
</dbReference>
<reference evidence="4" key="1">
    <citation type="journal article" date="2019" name="Int. J. Syst. Evol. Microbiol.">
        <title>The Global Catalogue of Microorganisms (GCM) 10K type strain sequencing project: providing services to taxonomists for standard genome sequencing and annotation.</title>
        <authorList>
            <consortium name="The Broad Institute Genomics Platform"/>
            <consortium name="The Broad Institute Genome Sequencing Center for Infectious Disease"/>
            <person name="Wu L."/>
            <person name="Ma J."/>
        </authorList>
    </citation>
    <scope>NUCLEOTIDE SEQUENCE [LARGE SCALE GENOMIC DNA]</scope>
    <source>
        <strain evidence="4">CGMCC 1.16026</strain>
    </source>
</reference>
<dbReference type="GO" id="GO:0016787">
    <property type="term" value="F:hydrolase activity"/>
    <property type="evidence" value="ECO:0007669"/>
    <property type="project" value="UniProtKB-KW"/>
</dbReference>
<accession>A0ABW1Z680</accession>
<dbReference type="SUPFAM" id="SSF53474">
    <property type="entry name" value="alpha/beta-Hydrolases"/>
    <property type="match status" value="1"/>
</dbReference>
<dbReference type="Gene3D" id="3.40.50.1820">
    <property type="entry name" value="alpha/beta hydrolase"/>
    <property type="match status" value="1"/>
</dbReference>
<proteinExistence type="predicted"/>
<dbReference type="PANTHER" id="PTHR42776:SF27">
    <property type="entry name" value="DIPEPTIDYL PEPTIDASE FAMILY MEMBER 6"/>
    <property type="match status" value="1"/>
</dbReference>
<keyword evidence="1 3" id="KW-0378">Hydrolase</keyword>